<keyword evidence="3" id="KW-0493">Microtubule</keyword>
<evidence type="ECO:0000256" key="2">
    <source>
        <dbReference type="ARBA" id="ARBA00022490"/>
    </source>
</evidence>
<dbReference type="InterPro" id="IPR027640">
    <property type="entry name" value="Kinesin-like_fam"/>
</dbReference>
<dbReference type="Pfam" id="PF00225">
    <property type="entry name" value="Kinesin"/>
    <property type="match status" value="1"/>
</dbReference>
<organism evidence="10 11">
    <name type="scientific">Panagrolaimus superbus</name>
    <dbReference type="NCBI Taxonomy" id="310955"/>
    <lineage>
        <taxon>Eukaryota</taxon>
        <taxon>Metazoa</taxon>
        <taxon>Ecdysozoa</taxon>
        <taxon>Nematoda</taxon>
        <taxon>Chromadorea</taxon>
        <taxon>Rhabditida</taxon>
        <taxon>Tylenchina</taxon>
        <taxon>Panagrolaimomorpha</taxon>
        <taxon>Panagrolaimoidea</taxon>
        <taxon>Panagrolaimidae</taxon>
        <taxon>Panagrolaimus</taxon>
    </lineage>
</organism>
<comment type="similarity">
    <text evidence="8">Belongs to the TRAFAC class myosin-kinesin ATPase superfamily. Kinesin family.</text>
</comment>
<protein>
    <submittedName>
        <fullName evidence="11">Kinesin motor domain-containing protein</fullName>
    </submittedName>
</protein>
<name>A0A914YAB7_9BILA</name>
<dbReference type="PANTHER" id="PTHR47971">
    <property type="entry name" value="KINESIN-RELATED PROTEIN 6"/>
    <property type="match status" value="1"/>
</dbReference>
<dbReference type="WBParaSite" id="PSU_v2.g14458.t1">
    <property type="protein sequence ID" value="PSU_v2.g14458.t1"/>
    <property type="gene ID" value="PSU_v2.g14458"/>
</dbReference>
<dbReference type="PROSITE" id="PS50067">
    <property type="entry name" value="KINESIN_MOTOR_2"/>
    <property type="match status" value="1"/>
</dbReference>
<keyword evidence="7" id="KW-0206">Cytoskeleton</keyword>
<proteinExistence type="inferred from homology"/>
<evidence type="ECO:0000256" key="1">
    <source>
        <dbReference type="ARBA" id="ARBA00004245"/>
    </source>
</evidence>
<keyword evidence="10" id="KW-1185">Reference proteome</keyword>
<evidence type="ECO:0000313" key="10">
    <source>
        <dbReference type="Proteomes" id="UP000887577"/>
    </source>
</evidence>
<dbReference type="GO" id="GO:0003777">
    <property type="term" value="F:microtubule motor activity"/>
    <property type="evidence" value="ECO:0007669"/>
    <property type="project" value="InterPro"/>
</dbReference>
<accession>A0A914YAB7</accession>
<evidence type="ECO:0000313" key="11">
    <source>
        <dbReference type="WBParaSite" id="PSU_v2.g14458.t1"/>
    </source>
</evidence>
<dbReference type="PANTHER" id="PTHR47971:SF8">
    <property type="entry name" value="KINESIN-LIKE PROTEIN"/>
    <property type="match status" value="1"/>
</dbReference>
<dbReference type="GO" id="GO:0008017">
    <property type="term" value="F:microtubule binding"/>
    <property type="evidence" value="ECO:0007669"/>
    <property type="project" value="InterPro"/>
</dbReference>
<dbReference type="Proteomes" id="UP000887577">
    <property type="component" value="Unplaced"/>
</dbReference>
<evidence type="ECO:0000256" key="5">
    <source>
        <dbReference type="ARBA" id="ARBA00022840"/>
    </source>
</evidence>
<dbReference type="GO" id="GO:0005874">
    <property type="term" value="C:microtubule"/>
    <property type="evidence" value="ECO:0007669"/>
    <property type="project" value="UniProtKB-KW"/>
</dbReference>
<keyword evidence="4 8" id="KW-0547">Nucleotide-binding</keyword>
<evidence type="ECO:0000256" key="4">
    <source>
        <dbReference type="ARBA" id="ARBA00022741"/>
    </source>
</evidence>
<feature type="binding site" evidence="8">
    <location>
        <begin position="114"/>
        <end position="121"/>
    </location>
    <ligand>
        <name>ATP</name>
        <dbReference type="ChEBI" id="CHEBI:30616"/>
    </ligand>
</feature>
<dbReference type="GO" id="GO:0007018">
    <property type="term" value="P:microtubule-based movement"/>
    <property type="evidence" value="ECO:0007669"/>
    <property type="project" value="InterPro"/>
</dbReference>
<dbReference type="InterPro" id="IPR001752">
    <property type="entry name" value="Kinesin_motor_dom"/>
</dbReference>
<dbReference type="SMART" id="SM00129">
    <property type="entry name" value="KISc"/>
    <property type="match status" value="1"/>
</dbReference>
<dbReference type="InterPro" id="IPR027417">
    <property type="entry name" value="P-loop_NTPase"/>
</dbReference>
<dbReference type="InterPro" id="IPR036961">
    <property type="entry name" value="Kinesin_motor_dom_sf"/>
</dbReference>
<evidence type="ECO:0000259" key="9">
    <source>
        <dbReference type="PROSITE" id="PS50067"/>
    </source>
</evidence>
<dbReference type="GO" id="GO:0005524">
    <property type="term" value="F:ATP binding"/>
    <property type="evidence" value="ECO:0007669"/>
    <property type="project" value="UniProtKB-UniRule"/>
</dbReference>
<evidence type="ECO:0000256" key="7">
    <source>
        <dbReference type="ARBA" id="ARBA00023212"/>
    </source>
</evidence>
<evidence type="ECO:0000256" key="3">
    <source>
        <dbReference type="ARBA" id="ARBA00022701"/>
    </source>
</evidence>
<sequence length="154" mass="17731">MINDYRSQIDFRPISPSDTVTDNRISVCIRKRPLDKREITKKEIDVVTVPNKDHVVVHQPQQKVDLTKYLENQKFRFDYAFDEDCDNEIVYQFTAQPLIKTVFEGGYATVFAYGQTGSGKTHTMSGAFTGKTQVCFLCTLILCEIKKTKTLFLF</sequence>
<feature type="domain" description="Kinesin motor" evidence="9">
    <location>
        <begin position="24"/>
        <end position="154"/>
    </location>
</feature>
<comment type="subcellular location">
    <subcellularLocation>
        <location evidence="1">Cytoplasm</location>
        <location evidence="1">Cytoskeleton</location>
    </subcellularLocation>
</comment>
<evidence type="ECO:0000256" key="8">
    <source>
        <dbReference type="PROSITE-ProRule" id="PRU00283"/>
    </source>
</evidence>
<evidence type="ECO:0000256" key="6">
    <source>
        <dbReference type="ARBA" id="ARBA00023175"/>
    </source>
</evidence>
<dbReference type="GO" id="GO:0007019">
    <property type="term" value="P:microtubule depolymerization"/>
    <property type="evidence" value="ECO:0007669"/>
    <property type="project" value="TreeGrafter"/>
</dbReference>
<keyword evidence="2" id="KW-0963">Cytoplasm</keyword>
<keyword evidence="6 8" id="KW-0505">Motor protein</keyword>
<dbReference type="Gene3D" id="3.40.850.10">
    <property type="entry name" value="Kinesin motor domain"/>
    <property type="match status" value="1"/>
</dbReference>
<dbReference type="SUPFAM" id="SSF52540">
    <property type="entry name" value="P-loop containing nucleoside triphosphate hydrolases"/>
    <property type="match status" value="1"/>
</dbReference>
<dbReference type="AlphaFoldDB" id="A0A914YAB7"/>
<keyword evidence="5 8" id="KW-0067">ATP-binding</keyword>
<reference evidence="11" key="1">
    <citation type="submission" date="2022-11" db="UniProtKB">
        <authorList>
            <consortium name="WormBaseParasite"/>
        </authorList>
    </citation>
    <scope>IDENTIFICATION</scope>
</reference>